<organism evidence="1 2">
    <name type="scientific">Plasmopara halstedii</name>
    <name type="common">Downy mildew of sunflower</name>
    <dbReference type="NCBI Taxonomy" id="4781"/>
    <lineage>
        <taxon>Eukaryota</taxon>
        <taxon>Sar</taxon>
        <taxon>Stramenopiles</taxon>
        <taxon>Oomycota</taxon>
        <taxon>Peronosporomycetes</taxon>
        <taxon>Peronosporales</taxon>
        <taxon>Peronosporaceae</taxon>
        <taxon>Plasmopara</taxon>
    </lineage>
</organism>
<dbReference type="AlphaFoldDB" id="A0A0N7L3E8"/>
<accession>A0A0N7L3E8</accession>
<protein>
    <submittedName>
        <fullName evidence="1">Uncharacterized protein</fullName>
    </submittedName>
</protein>
<reference evidence="2" key="1">
    <citation type="submission" date="2014-09" db="EMBL/GenBank/DDBJ databases">
        <authorList>
            <person name="Sharma Rahul"/>
            <person name="Thines Marco"/>
        </authorList>
    </citation>
    <scope>NUCLEOTIDE SEQUENCE [LARGE SCALE GENOMIC DNA]</scope>
</reference>
<proteinExistence type="predicted"/>
<dbReference type="EMBL" id="CCYD01000055">
    <property type="protein sequence ID" value="CEG35675.1"/>
    <property type="molecule type" value="Genomic_DNA"/>
</dbReference>
<dbReference type="Proteomes" id="UP000054928">
    <property type="component" value="Unassembled WGS sequence"/>
</dbReference>
<dbReference type="GeneID" id="36407054"/>
<dbReference type="RefSeq" id="XP_024572044.1">
    <property type="nucleotide sequence ID" value="XM_024726815.1"/>
</dbReference>
<evidence type="ECO:0000313" key="1">
    <source>
        <dbReference type="EMBL" id="CEG35675.1"/>
    </source>
</evidence>
<evidence type="ECO:0000313" key="2">
    <source>
        <dbReference type="Proteomes" id="UP000054928"/>
    </source>
</evidence>
<keyword evidence="2" id="KW-1185">Reference proteome</keyword>
<name>A0A0N7L3E8_PLAHL</name>
<sequence length="59" mass="6585">MDARKSWYISHRITSGALVIGPIEGEETDSYVEHVGIISTPYITDFIITQVEPIHLTPS</sequence>